<protein>
    <submittedName>
        <fullName evidence="1">Uncharacterized protein</fullName>
    </submittedName>
</protein>
<dbReference type="EMBL" id="GIFC01001403">
    <property type="protein sequence ID" value="MXU83486.1"/>
    <property type="molecule type" value="Transcribed_RNA"/>
</dbReference>
<evidence type="ECO:0000313" key="1">
    <source>
        <dbReference type="EMBL" id="MXU83486.1"/>
    </source>
</evidence>
<dbReference type="AlphaFoldDB" id="A0A6B0U5I1"/>
<sequence>MARCLSRMPDLQLVLIPFCRALAVRTRFEVTRRQHAIRGGKLMLEAERPKSHPPVLVLSVVLGGKNFLRLLFILA</sequence>
<reference evidence="1" key="1">
    <citation type="submission" date="2019-12" db="EMBL/GenBank/DDBJ databases">
        <title>An insight into the sialome of adult female Ixodes ricinus ticks feeding for 6 days.</title>
        <authorList>
            <person name="Perner J."/>
            <person name="Ribeiro J.M.C."/>
        </authorList>
    </citation>
    <scope>NUCLEOTIDE SEQUENCE</scope>
    <source>
        <strain evidence="1">Semi-engorged</strain>
        <tissue evidence="1">Salivary glands</tissue>
    </source>
</reference>
<proteinExistence type="predicted"/>
<accession>A0A6B0U5I1</accession>
<organism evidence="1">
    <name type="scientific">Ixodes ricinus</name>
    <name type="common">Common tick</name>
    <name type="synonym">Acarus ricinus</name>
    <dbReference type="NCBI Taxonomy" id="34613"/>
    <lineage>
        <taxon>Eukaryota</taxon>
        <taxon>Metazoa</taxon>
        <taxon>Ecdysozoa</taxon>
        <taxon>Arthropoda</taxon>
        <taxon>Chelicerata</taxon>
        <taxon>Arachnida</taxon>
        <taxon>Acari</taxon>
        <taxon>Parasitiformes</taxon>
        <taxon>Ixodida</taxon>
        <taxon>Ixodoidea</taxon>
        <taxon>Ixodidae</taxon>
        <taxon>Ixodinae</taxon>
        <taxon>Ixodes</taxon>
    </lineage>
</organism>
<name>A0A6B0U5I1_IXORI</name>